<dbReference type="InterPro" id="IPR029787">
    <property type="entry name" value="Nucleotide_cyclase"/>
</dbReference>
<evidence type="ECO:0000256" key="11">
    <source>
        <dbReference type="ARBA" id="ARBA00023136"/>
    </source>
</evidence>
<keyword evidence="8" id="KW-0067">ATP-binding</keyword>
<reference evidence="15" key="1">
    <citation type="submission" date="2022-11" db="UniProtKB">
        <authorList>
            <consortium name="WormBaseParasite"/>
        </authorList>
    </citation>
    <scope>IDENTIFICATION</scope>
</reference>
<dbReference type="GO" id="GO:0046872">
    <property type="term" value="F:metal ion binding"/>
    <property type="evidence" value="ECO:0007669"/>
    <property type="project" value="UniProtKB-KW"/>
</dbReference>
<keyword evidence="5" id="KW-0812">Transmembrane</keyword>
<dbReference type="GO" id="GO:0004383">
    <property type="term" value="F:guanylate cyclase activity"/>
    <property type="evidence" value="ECO:0007669"/>
    <property type="project" value="UniProtKB-EC"/>
</dbReference>
<dbReference type="GO" id="GO:0005524">
    <property type="term" value="F:ATP binding"/>
    <property type="evidence" value="ECO:0007669"/>
    <property type="project" value="UniProtKB-KW"/>
</dbReference>
<evidence type="ECO:0000256" key="12">
    <source>
        <dbReference type="ARBA" id="ARBA00023239"/>
    </source>
</evidence>
<dbReference type="PANTHER" id="PTHR45627">
    <property type="entry name" value="ADENYLATE CYCLASE TYPE 1"/>
    <property type="match status" value="1"/>
</dbReference>
<dbReference type="PANTHER" id="PTHR45627:SF8">
    <property type="entry name" value="ADENYLATE CYCLASE TYPE 9"/>
    <property type="match status" value="1"/>
</dbReference>
<evidence type="ECO:0000256" key="9">
    <source>
        <dbReference type="ARBA" id="ARBA00022842"/>
    </source>
</evidence>
<dbReference type="Gene3D" id="3.30.70.1230">
    <property type="entry name" value="Nucleotide cyclase"/>
    <property type="match status" value="1"/>
</dbReference>
<comment type="subcellular location">
    <subcellularLocation>
        <location evidence="3">Membrane</location>
        <topology evidence="3">Multi-pass membrane protein</topology>
    </subcellularLocation>
</comment>
<comment type="catalytic activity">
    <reaction evidence="2">
        <text>ATP = 3',5'-cyclic AMP + diphosphate</text>
        <dbReference type="Rhea" id="RHEA:15389"/>
        <dbReference type="ChEBI" id="CHEBI:30616"/>
        <dbReference type="ChEBI" id="CHEBI:33019"/>
        <dbReference type="ChEBI" id="CHEBI:58165"/>
        <dbReference type="EC" id="4.6.1.1"/>
    </reaction>
</comment>
<name>A0A915DPX2_9BILA</name>
<keyword evidence="12" id="KW-0456">Lyase</keyword>
<dbReference type="Pfam" id="PF00211">
    <property type="entry name" value="Guanylate_cyc"/>
    <property type="match status" value="1"/>
</dbReference>
<accession>A0A915DPX2</accession>
<dbReference type="EC" id="4.6.1.1" evidence="4"/>
<feature type="domain" description="Guanylate cyclase" evidence="13">
    <location>
        <begin position="17"/>
        <end position="87"/>
    </location>
</feature>
<evidence type="ECO:0000313" key="14">
    <source>
        <dbReference type="Proteomes" id="UP000887574"/>
    </source>
</evidence>
<dbReference type="PROSITE" id="PS50125">
    <property type="entry name" value="GUANYLATE_CYCLASE_2"/>
    <property type="match status" value="1"/>
</dbReference>
<evidence type="ECO:0000313" key="15">
    <source>
        <dbReference type="WBParaSite" id="jg21875"/>
    </source>
</evidence>
<dbReference type="InterPro" id="IPR001054">
    <property type="entry name" value="A/G_cyclase"/>
</dbReference>
<keyword evidence="7" id="KW-0547">Nucleotide-binding</keyword>
<evidence type="ECO:0000256" key="5">
    <source>
        <dbReference type="ARBA" id="ARBA00022692"/>
    </source>
</evidence>
<dbReference type="SUPFAM" id="SSF55073">
    <property type="entry name" value="Nucleotide cyclase"/>
    <property type="match status" value="1"/>
</dbReference>
<dbReference type="GO" id="GO:0005886">
    <property type="term" value="C:plasma membrane"/>
    <property type="evidence" value="ECO:0007669"/>
    <property type="project" value="TreeGrafter"/>
</dbReference>
<keyword evidence="6" id="KW-0479">Metal-binding</keyword>
<dbReference type="GO" id="GO:0035556">
    <property type="term" value="P:intracellular signal transduction"/>
    <property type="evidence" value="ECO:0007669"/>
    <property type="project" value="InterPro"/>
</dbReference>
<evidence type="ECO:0000256" key="6">
    <source>
        <dbReference type="ARBA" id="ARBA00022723"/>
    </source>
</evidence>
<organism evidence="14 15">
    <name type="scientific">Ditylenchus dipsaci</name>
    <dbReference type="NCBI Taxonomy" id="166011"/>
    <lineage>
        <taxon>Eukaryota</taxon>
        <taxon>Metazoa</taxon>
        <taxon>Ecdysozoa</taxon>
        <taxon>Nematoda</taxon>
        <taxon>Chromadorea</taxon>
        <taxon>Rhabditida</taxon>
        <taxon>Tylenchina</taxon>
        <taxon>Tylenchomorpha</taxon>
        <taxon>Sphaerularioidea</taxon>
        <taxon>Anguinidae</taxon>
        <taxon>Anguininae</taxon>
        <taxon>Ditylenchus</taxon>
    </lineage>
</organism>
<evidence type="ECO:0000256" key="4">
    <source>
        <dbReference type="ARBA" id="ARBA00012201"/>
    </source>
</evidence>
<evidence type="ECO:0000256" key="2">
    <source>
        <dbReference type="ARBA" id="ARBA00001593"/>
    </source>
</evidence>
<evidence type="ECO:0000256" key="10">
    <source>
        <dbReference type="ARBA" id="ARBA00022989"/>
    </source>
</evidence>
<evidence type="ECO:0000256" key="3">
    <source>
        <dbReference type="ARBA" id="ARBA00004141"/>
    </source>
</evidence>
<dbReference type="Proteomes" id="UP000887574">
    <property type="component" value="Unplaced"/>
</dbReference>
<proteinExistence type="predicted"/>
<evidence type="ECO:0000256" key="1">
    <source>
        <dbReference type="ARBA" id="ARBA00001436"/>
    </source>
</evidence>
<keyword evidence="11" id="KW-0472">Membrane</keyword>
<protein>
    <recommendedName>
        <fullName evidence="4">adenylate cyclase</fullName>
        <ecNumber evidence="4">4.6.1.1</ecNumber>
    </recommendedName>
</protein>
<dbReference type="AlphaFoldDB" id="A0A915DPX2"/>
<dbReference type="GO" id="GO:0007189">
    <property type="term" value="P:adenylate cyclase-activating G protein-coupled receptor signaling pathway"/>
    <property type="evidence" value="ECO:0007669"/>
    <property type="project" value="TreeGrafter"/>
</dbReference>
<keyword evidence="9" id="KW-0460">Magnesium</keyword>
<sequence length="93" mass="10122">MTCLAALTTCVVDAIWKRSAHSAIATIALPDVQNQARHAKCCVEMGLAMIIAIRQFDLDRGQNVNMRVGIHTGKVMCGMVGTKRFKLMCSPTT</sequence>
<keyword evidence="14" id="KW-1185">Reference proteome</keyword>
<dbReference type="WBParaSite" id="jg21875">
    <property type="protein sequence ID" value="jg21875"/>
    <property type="gene ID" value="jg21875"/>
</dbReference>
<evidence type="ECO:0000256" key="7">
    <source>
        <dbReference type="ARBA" id="ARBA00022741"/>
    </source>
</evidence>
<comment type="catalytic activity">
    <reaction evidence="1">
        <text>GTP = 3',5'-cyclic GMP + diphosphate</text>
        <dbReference type="Rhea" id="RHEA:13665"/>
        <dbReference type="ChEBI" id="CHEBI:33019"/>
        <dbReference type="ChEBI" id="CHEBI:37565"/>
        <dbReference type="ChEBI" id="CHEBI:57746"/>
        <dbReference type="EC" id="4.6.1.2"/>
    </reaction>
</comment>
<keyword evidence="10" id="KW-1133">Transmembrane helix</keyword>
<evidence type="ECO:0000259" key="13">
    <source>
        <dbReference type="PROSITE" id="PS50125"/>
    </source>
</evidence>
<evidence type="ECO:0000256" key="8">
    <source>
        <dbReference type="ARBA" id="ARBA00022840"/>
    </source>
</evidence>
<dbReference type="GO" id="GO:0004016">
    <property type="term" value="F:adenylate cyclase activity"/>
    <property type="evidence" value="ECO:0007669"/>
    <property type="project" value="UniProtKB-EC"/>
</dbReference>